<keyword evidence="4" id="KW-1185">Reference proteome</keyword>
<dbReference type="GO" id="GO:0005886">
    <property type="term" value="C:plasma membrane"/>
    <property type="evidence" value="ECO:0007669"/>
    <property type="project" value="TreeGrafter"/>
</dbReference>
<dbReference type="GO" id="GO:0005925">
    <property type="term" value="C:focal adhesion"/>
    <property type="evidence" value="ECO:0007669"/>
    <property type="project" value="InterPro"/>
</dbReference>
<dbReference type="PANTHER" id="PTHR19981:SF1">
    <property type="entry name" value="RHEA, ISOFORM B"/>
    <property type="match status" value="1"/>
</dbReference>
<dbReference type="GO" id="GO:0030036">
    <property type="term" value="P:actin cytoskeleton organization"/>
    <property type="evidence" value="ECO:0007669"/>
    <property type="project" value="TreeGrafter"/>
</dbReference>
<gene>
    <name evidence="3" type="ORF">AFUS01_LOCUS40469</name>
</gene>
<feature type="non-terminal residue" evidence="3">
    <location>
        <position position="1"/>
    </location>
</feature>
<dbReference type="GO" id="GO:0005200">
    <property type="term" value="F:structural constituent of cytoskeleton"/>
    <property type="evidence" value="ECO:0007669"/>
    <property type="project" value="InterPro"/>
</dbReference>
<dbReference type="PANTHER" id="PTHR19981">
    <property type="entry name" value="TALIN"/>
    <property type="match status" value="1"/>
</dbReference>
<dbReference type="Proteomes" id="UP000708208">
    <property type="component" value="Unassembled WGS sequence"/>
</dbReference>
<feature type="domain" description="Talin central" evidence="1">
    <location>
        <begin position="1"/>
        <end position="32"/>
    </location>
</feature>
<dbReference type="GO" id="GO:0005178">
    <property type="term" value="F:integrin binding"/>
    <property type="evidence" value="ECO:0007669"/>
    <property type="project" value="TreeGrafter"/>
</dbReference>
<evidence type="ECO:0000313" key="4">
    <source>
        <dbReference type="Proteomes" id="UP000708208"/>
    </source>
</evidence>
<dbReference type="InterPro" id="IPR015224">
    <property type="entry name" value="Talin_cent"/>
</dbReference>
<organism evidence="3 4">
    <name type="scientific">Allacma fusca</name>
    <dbReference type="NCBI Taxonomy" id="39272"/>
    <lineage>
        <taxon>Eukaryota</taxon>
        <taxon>Metazoa</taxon>
        <taxon>Ecdysozoa</taxon>
        <taxon>Arthropoda</taxon>
        <taxon>Hexapoda</taxon>
        <taxon>Collembola</taxon>
        <taxon>Symphypleona</taxon>
        <taxon>Sminthuridae</taxon>
        <taxon>Allacma</taxon>
    </lineage>
</organism>
<evidence type="ECO:0000313" key="3">
    <source>
        <dbReference type="EMBL" id="CAG7830682.1"/>
    </source>
</evidence>
<dbReference type="Pfam" id="PF21896">
    <property type="entry name" value="Talin_IBS2B"/>
    <property type="match status" value="1"/>
</dbReference>
<dbReference type="OrthoDB" id="10262320at2759"/>
<sequence length="107" mass="10945">DMLTAAEPEGKEPRQNLLSAAGRVGDASRALLNTIGEGDETQDVLLGFAKAVANTSAALVVQARKCAASSENPQEREEIISAAAHTALSASELVACAKVVAPTISND</sequence>
<comment type="caution">
    <text evidence="3">The sequence shown here is derived from an EMBL/GenBank/DDBJ whole genome shotgun (WGS) entry which is preliminary data.</text>
</comment>
<dbReference type="InterPro" id="IPR054082">
    <property type="entry name" value="Talin_IBS2B"/>
</dbReference>
<evidence type="ECO:0008006" key="5">
    <source>
        <dbReference type="Google" id="ProtNLM"/>
    </source>
</evidence>
<feature type="domain" description="Talin IBS2B" evidence="2">
    <location>
        <begin position="39"/>
        <end position="98"/>
    </location>
</feature>
<evidence type="ECO:0000259" key="2">
    <source>
        <dbReference type="Pfam" id="PF21896"/>
    </source>
</evidence>
<accession>A0A8J2PW78</accession>
<reference evidence="3" key="1">
    <citation type="submission" date="2021-06" db="EMBL/GenBank/DDBJ databases">
        <authorList>
            <person name="Hodson N. C."/>
            <person name="Mongue J. A."/>
            <person name="Jaron S. K."/>
        </authorList>
    </citation>
    <scope>NUCLEOTIDE SEQUENCE</scope>
</reference>
<dbReference type="GO" id="GO:0098609">
    <property type="term" value="P:cell-cell adhesion"/>
    <property type="evidence" value="ECO:0007669"/>
    <property type="project" value="TreeGrafter"/>
</dbReference>
<dbReference type="EMBL" id="CAJVCH010557076">
    <property type="protein sequence ID" value="CAG7830682.1"/>
    <property type="molecule type" value="Genomic_DNA"/>
</dbReference>
<name>A0A8J2PW78_9HEXA</name>
<dbReference type="GO" id="GO:0001726">
    <property type="term" value="C:ruffle"/>
    <property type="evidence" value="ECO:0007669"/>
    <property type="project" value="InterPro"/>
</dbReference>
<proteinExistence type="predicted"/>
<dbReference type="AlphaFoldDB" id="A0A8J2PW78"/>
<evidence type="ECO:0000259" key="1">
    <source>
        <dbReference type="Pfam" id="PF09141"/>
    </source>
</evidence>
<dbReference type="Pfam" id="PF09141">
    <property type="entry name" value="Talin_middle"/>
    <property type="match status" value="1"/>
</dbReference>
<protein>
    <recommendedName>
        <fullName evidence="5">Talin 2</fullName>
    </recommendedName>
</protein>
<dbReference type="GO" id="GO:0005737">
    <property type="term" value="C:cytoplasm"/>
    <property type="evidence" value="ECO:0007669"/>
    <property type="project" value="TreeGrafter"/>
</dbReference>
<feature type="non-terminal residue" evidence="3">
    <location>
        <position position="107"/>
    </location>
</feature>